<comment type="caution">
    <text evidence="3">The sequence shown here is derived from an EMBL/GenBank/DDBJ whole genome shotgun (WGS) entry which is preliminary data.</text>
</comment>
<evidence type="ECO:0000313" key="3">
    <source>
        <dbReference type="EMBL" id="MFD0739464.1"/>
    </source>
</evidence>
<keyword evidence="1" id="KW-0812">Transmembrane</keyword>
<proteinExistence type="predicted"/>
<dbReference type="Proteomes" id="UP001597090">
    <property type="component" value="Unassembled WGS sequence"/>
</dbReference>
<evidence type="ECO:0000313" key="4">
    <source>
        <dbReference type="Proteomes" id="UP001597090"/>
    </source>
</evidence>
<evidence type="ECO:0000256" key="1">
    <source>
        <dbReference type="SAM" id="Phobius"/>
    </source>
</evidence>
<dbReference type="RefSeq" id="WP_386812460.1">
    <property type="nucleotide sequence ID" value="NZ_JBHTIH010000003.1"/>
</dbReference>
<feature type="transmembrane region" description="Helical" evidence="1">
    <location>
        <begin position="20"/>
        <end position="40"/>
    </location>
</feature>
<protein>
    <submittedName>
        <fullName evidence="3">PilX N-terminal domain-containing pilus assembly protein</fullName>
    </submittedName>
</protein>
<keyword evidence="4" id="KW-1185">Reference proteome</keyword>
<reference evidence="4" key="1">
    <citation type="journal article" date="2019" name="Int. J. Syst. Evol. Microbiol.">
        <title>The Global Catalogue of Microorganisms (GCM) 10K type strain sequencing project: providing services to taxonomists for standard genome sequencing and annotation.</title>
        <authorList>
            <consortium name="The Broad Institute Genomics Platform"/>
            <consortium name="The Broad Institute Genome Sequencing Center for Infectious Disease"/>
            <person name="Wu L."/>
            <person name="Ma J."/>
        </authorList>
    </citation>
    <scope>NUCLEOTIDE SEQUENCE [LARGE SCALE GENOMIC DNA]</scope>
    <source>
        <strain evidence="4">CCUG 55491</strain>
    </source>
</reference>
<organism evidence="3 4">
    <name type="scientific">Lysobacter koreensis</name>
    <dbReference type="NCBI Taxonomy" id="266122"/>
    <lineage>
        <taxon>Bacteria</taxon>
        <taxon>Pseudomonadati</taxon>
        <taxon>Pseudomonadota</taxon>
        <taxon>Gammaproteobacteria</taxon>
        <taxon>Lysobacterales</taxon>
        <taxon>Lysobacteraceae</taxon>
        <taxon>Lysobacter</taxon>
    </lineage>
</organism>
<name>A0ABW2YM29_9GAMM</name>
<sequence>MTRRTLPQFDSRRGQRGAVLYVALIMLLLLAMIGIVGMQVTGMQERMSSNYRSANLAFQNAEGDARRVECFIEATVNRTATACPAVTIDTCSEAFDASAWAQTHAFATPAADRVSVRAIGPCISGNTSLGMGGELDEDPNPIYQITVYATDLPVASGADAAIDTIFRP</sequence>
<keyword evidence="1" id="KW-1133">Transmembrane helix</keyword>
<accession>A0ABW2YM29</accession>
<gene>
    <name evidence="3" type="ORF">ACFQZQ_09235</name>
</gene>
<feature type="domain" description="Type 4 fimbrial biogenesis protein PilX N-terminal" evidence="2">
    <location>
        <begin position="16"/>
        <end position="63"/>
    </location>
</feature>
<evidence type="ECO:0000259" key="2">
    <source>
        <dbReference type="Pfam" id="PF14341"/>
    </source>
</evidence>
<dbReference type="InterPro" id="IPR025746">
    <property type="entry name" value="PilX_N_dom"/>
</dbReference>
<keyword evidence="1" id="KW-0472">Membrane</keyword>
<dbReference type="Pfam" id="PF14341">
    <property type="entry name" value="PilX_N"/>
    <property type="match status" value="1"/>
</dbReference>
<dbReference type="EMBL" id="JBHTIH010000003">
    <property type="protein sequence ID" value="MFD0739464.1"/>
    <property type="molecule type" value="Genomic_DNA"/>
</dbReference>